<protein>
    <submittedName>
        <fullName evidence="2">Uncharacterized protein</fullName>
    </submittedName>
</protein>
<dbReference type="EMBL" id="QXGC01002720">
    <property type="protein sequence ID" value="KAE9182550.1"/>
    <property type="molecule type" value="Genomic_DNA"/>
</dbReference>
<comment type="caution">
    <text evidence="2">The sequence shown here is derived from an EMBL/GenBank/DDBJ whole genome shotgun (WGS) entry which is preliminary data.</text>
</comment>
<evidence type="ECO:0000256" key="1">
    <source>
        <dbReference type="SAM" id="MobiDB-lite"/>
    </source>
</evidence>
<dbReference type="Proteomes" id="UP000476176">
    <property type="component" value="Unassembled WGS sequence"/>
</dbReference>
<proteinExistence type="predicted"/>
<gene>
    <name evidence="2" type="ORF">PF004_g24210</name>
</gene>
<reference evidence="2 3" key="1">
    <citation type="submission" date="2018-09" db="EMBL/GenBank/DDBJ databases">
        <title>Genomic investigation of the strawberry pathogen Phytophthora fragariae indicates pathogenicity is determined by transcriptional variation in three key races.</title>
        <authorList>
            <person name="Adams T.M."/>
            <person name="Armitage A.D."/>
            <person name="Sobczyk M.K."/>
            <person name="Bates H.J."/>
            <person name="Dunwell J.M."/>
            <person name="Nellist C.F."/>
            <person name="Harrison R.J."/>
        </authorList>
    </citation>
    <scope>NUCLEOTIDE SEQUENCE [LARGE SCALE GENOMIC DNA]</scope>
    <source>
        <strain evidence="2 3">BC-23</strain>
    </source>
</reference>
<feature type="region of interest" description="Disordered" evidence="1">
    <location>
        <begin position="192"/>
        <end position="215"/>
    </location>
</feature>
<evidence type="ECO:0000313" key="2">
    <source>
        <dbReference type="EMBL" id="KAE9182550.1"/>
    </source>
</evidence>
<accession>A0A6G0MVT6</accession>
<evidence type="ECO:0000313" key="3">
    <source>
        <dbReference type="Proteomes" id="UP000476176"/>
    </source>
</evidence>
<dbReference type="AlphaFoldDB" id="A0A6G0MVT6"/>
<sequence>MPRSVKVSPDSPGVTVKASDGRALTLRRGLTFLDRPTATAFFQDFAKAQGKRLVINKKKSGGAQYEYVCASRAPPCGFRIKLLKSRSAQSSHFFVSSFVAQHAPDCAGAPKLTVRQAAAALLADADNAPSSAAASVKELQERLQQTSGEAISARKAYRMFVLLGRDGNNEVIPLAILSGDSSILVQENSAKQRSCDQNVPPTPSMVGEVAPNMTV</sequence>
<name>A0A6G0MVT6_9STRA</name>
<organism evidence="2 3">
    <name type="scientific">Phytophthora fragariae</name>
    <dbReference type="NCBI Taxonomy" id="53985"/>
    <lineage>
        <taxon>Eukaryota</taxon>
        <taxon>Sar</taxon>
        <taxon>Stramenopiles</taxon>
        <taxon>Oomycota</taxon>
        <taxon>Peronosporomycetes</taxon>
        <taxon>Peronosporales</taxon>
        <taxon>Peronosporaceae</taxon>
        <taxon>Phytophthora</taxon>
    </lineage>
</organism>